<protein>
    <submittedName>
        <fullName evidence="2">Uncharacterized protein</fullName>
    </submittedName>
</protein>
<evidence type="ECO:0000313" key="1">
    <source>
        <dbReference type="EMBL" id="GED28657.1"/>
    </source>
</evidence>
<dbReference type="GeneID" id="82813553"/>
<accession>A0A3M8AL92</accession>
<dbReference type="Proteomes" id="UP000317180">
    <property type="component" value="Unassembled WGS sequence"/>
</dbReference>
<name>A0A3M8AL92_9BACL</name>
<dbReference type="Proteomes" id="UP000276178">
    <property type="component" value="Unassembled WGS sequence"/>
</dbReference>
<gene>
    <name evidence="1" type="ORF">BAG01nite_47590</name>
    <name evidence="2" type="ORF">EB820_19390</name>
</gene>
<evidence type="ECO:0000313" key="4">
    <source>
        <dbReference type="Proteomes" id="UP000317180"/>
    </source>
</evidence>
<evidence type="ECO:0000313" key="3">
    <source>
        <dbReference type="Proteomes" id="UP000276178"/>
    </source>
</evidence>
<dbReference type="OrthoDB" id="9975751at2"/>
<dbReference type="RefSeq" id="WP_005834419.1">
    <property type="nucleotide sequence ID" value="NZ_BJOD01000087.1"/>
</dbReference>
<evidence type="ECO:0000313" key="2">
    <source>
        <dbReference type="EMBL" id="RNB51972.1"/>
    </source>
</evidence>
<comment type="caution">
    <text evidence="2">The sequence shown here is derived from an EMBL/GenBank/DDBJ whole genome shotgun (WGS) entry which is preliminary data.</text>
</comment>
<organism evidence="2 3">
    <name type="scientific">Brevibacillus agri</name>
    <dbReference type="NCBI Taxonomy" id="51101"/>
    <lineage>
        <taxon>Bacteria</taxon>
        <taxon>Bacillati</taxon>
        <taxon>Bacillota</taxon>
        <taxon>Bacilli</taxon>
        <taxon>Bacillales</taxon>
        <taxon>Paenibacillaceae</taxon>
        <taxon>Brevibacillus</taxon>
    </lineage>
</organism>
<dbReference type="AlphaFoldDB" id="A0A3M8AL92"/>
<sequence length="111" mass="12830">MKRKLNQADLWLINEITSELQEHFNISLEKAQECIQNSNLLPMLYSDPEFVHHEGSRWVQTIAMHNKLIGQTKNKHMDPEKKRAALLAGGSVKTKHQINSLEICRQVRGNE</sequence>
<dbReference type="EMBL" id="BJOD01000087">
    <property type="protein sequence ID" value="GED28657.1"/>
    <property type="molecule type" value="Genomic_DNA"/>
</dbReference>
<reference evidence="1 4" key="2">
    <citation type="submission" date="2019-06" db="EMBL/GenBank/DDBJ databases">
        <title>Whole genome shotgun sequence of Brevibacillus agri NBRC 15538.</title>
        <authorList>
            <person name="Hosoyama A."/>
            <person name="Uohara A."/>
            <person name="Ohji S."/>
            <person name="Ichikawa N."/>
        </authorList>
    </citation>
    <scope>NUCLEOTIDE SEQUENCE [LARGE SCALE GENOMIC DNA]</scope>
    <source>
        <strain evidence="1 4">NBRC 15538</strain>
    </source>
</reference>
<dbReference type="EMBL" id="RHHN01000059">
    <property type="protein sequence ID" value="RNB51972.1"/>
    <property type="molecule type" value="Genomic_DNA"/>
</dbReference>
<keyword evidence="4" id="KW-1185">Reference proteome</keyword>
<reference evidence="2 3" key="1">
    <citation type="submission" date="2018-10" db="EMBL/GenBank/DDBJ databases">
        <title>Phylogenomics of Brevibacillus.</title>
        <authorList>
            <person name="Dunlap C."/>
        </authorList>
    </citation>
    <scope>NUCLEOTIDE SEQUENCE [LARGE SCALE GENOMIC DNA]</scope>
    <source>
        <strain evidence="2 3">NRRL NRS 1219</strain>
    </source>
</reference>
<proteinExistence type="predicted"/>